<organism evidence="2 3">
    <name type="scientific">Shewanella avicenniae</name>
    <dbReference type="NCBI Taxonomy" id="2814294"/>
    <lineage>
        <taxon>Bacteria</taxon>
        <taxon>Pseudomonadati</taxon>
        <taxon>Pseudomonadota</taxon>
        <taxon>Gammaproteobacteria</taxon>
        <taxon>Alteromonadales</taxon>
        <taxon>Shewanellaceae</taxon>
        <taxon>Shewanella</taxon>
    </lineage>
</organism>
<protein>
    <submittedName>
        <fullName evidence="2">Uncharacterized protein</fullName>
    </submittedName>
</protein>
<evidence type="ECO:0000256" key="1">
    <source>
        <dbReference type="SAM" id="Phobius"/>
    </source>
</evidence>
<feature type="transmembrane region" description="Helical" evidence="1">
    <location>
        <begin position="63"/>
        <end position="84"/>
    </location>
</feature>
<reference evidence="2 3" key="1">
    <citation type="submission" date="2021-03" db="EMBL/GenBank/DDBJ databases">
        <title>Novel species identification of genus Shewanella.</title>
        <authorList>
            <person name="Liu G."/>
            <person name="Zhang Q."/>
        </authorList>
    </citation>
    <scope>NUCLEOTIDE SEQUENCE [LARGE SCALE GENOMIC DNA]</scope>
    <source>
        <strain evidence="2 3">FJAT-51800</strain>
    </source>
</reference>
<name>A0ABX7QLJ6_9GAMM</name>
<feature type="transmembrane region" description="Helical" evidence="1">
    <location>
        <begin position="40"/>
        <end position="57"/>
    </location>
</feature>
<evidence type="ECO:0000313" key="3">
    <source>
        <dbReference type="Proteomes" id="UP000662770"/>
    </source>
</evidence>
<gene>
    <name evidence="2" type="ORF">JYB87_11135</name>
</gene>
<sequence>MGLSIAILGTINCEYELFIAGLICLLSGVLAAQIEENARFYALLSGSVSLPFFLITHGADDGFFYFLGAFFVYAIVGFSITLGIQNTFYNGKVLFNYLFQKR</sequence>
<keyword evidence="1" id="KW-1133">Transmembrane helix</keyword>
<dbReference type="Proteomes" id="UP000662770">
    <property type="component" value="Chromosome"/>
</dbReference>
<dbReference type="RefSeq" id="WP_207353571.1">
    <property type="nucleotide sequence ID" value="NZ_CP071503.1"/>
</dbReference>
<proteinExistence type="predicted"/>
<accession>A0ABX7QLJ6</accession>
<feature type="transmembrane region" description="Helical" evidence="1">
    <location>
        <begin position="15"/>
        <end position="33"/>
    </location>
</feature>
<keyword evidence="3" id="KW-1185">Reference proteome</keyword>
<keyword evidence="1" id="KW-0812">Transmembrane</keyword>
<evidence type="ECO:0000313" key="2">
    <source>
        <dbReference type="EMBL" id="QSX32326.1"/>
    </source>
</evidence>
<dbReference type="EMBL" id="CP071503">
    <property type="protein sequence ID" value="QSX32326.1"/>
    <property type="molecule type" value="Genomic_DNA"/>
</dbReference>
<keyword evidence="1" id="KW-0472">Membrane</keyword>